<dbReference type="Pfam" id="PF03004">
    <property type="entry name" value="Transposase_24"/>
    <property type="match status" value="1"/>
</dbReference>
<keyword evidence="2" id="KW-1185">Reference proteome</keyword>
<dbReference type="EMBL" id="SDMP01000019">
    <property type="protein sequence ID" value="RYQ91824.1"/>
    <property type="molecule type" value="Genomic_DNA"/>
</dbReference>
<dbReference type="Proteomes" id="UP000289738">
    <property type="component" value="Chromosome B09"/>
</dbReference>
<evidence type="ECO:0000313" key="1">
    <source>
        <dbReference type="EMBL" id="RYQ91824.1"/>
    </source>
</evidence>
<dbReference type="PANTHER" id="PTHR33144">
    <property type="entry name" value="OS10G0409366 PROTEIN-RELATED"/>
    <property type="match status" value="1"/>
</dbReference>
<protein>
    <recommendedName>
        <fullName evidence="3">Transposase</fullName>
    </recommendedName>
</protein>
<organism evidence="1 2">
    <name type="scientific">Arachis hypogaea</name>
    <name type="common">Peanut</name>
    <dbReference type="NCBI Taxonomy" id="3818"/>
    <lineage>
        <taxon>Eukaryota</taxon>
        <taxon>Viridiplantae</taxon>
        <taxon>Streptophyta</taxon>
        <taxon>Embryophyta</taxon>
        <taxon>Tracheophyta</taxon>
        <taxon>Spermatophyta</taxon>
        <taxon>Magnoliopsida</taxon>
        <taxon>eudicotyledons</taxon>
        <taxon>Gunneridae</taxon>
        <taxon>Pentapetalae</taxon>
        <taxon>rosids</taxon>
        <taxon>fabids</taxon>
        <taxon>Fabales</taxon>
        <taxon>Fabaceae</taxon>
        <taxon>Papilionoideae</taxon>
        <taxon>50 kb inversion clade</taxon>
        <taxon>dalbergioids sensu lato</taxon>
        <taxon>Dalbergieae</taxon>
        <taxon>Pterocarpus clade</taxon>
        <taxon>Arachis</taxon>
    </lineage>
</organism>
<dbReference type="PANTHER" id="PTHR33144:SF25">
    <property type="entry name" value="DUF4216 DOMAIN-CONTAINING PROTEIN"/>
    <property type="match status" value="1"/>
</dbReference>
<name>A0A444XQK0_ARAHY</name>
<reference evidence="1 2" key="1">
    <citation type="submission" date="2019-01" db="EMBL/GenBank/DDBJ databases">
        <title>Sequencing of cultivated peanut Arachis hypogaea provides insights into genome evolution and oil improvement.</title>
        <authorList>
            <person name="Chen X."/>
        </authorList>
    </citation>
    <scope>NUCLEOTIDE SEQUENCE [LARGE SCALE GENOMIC DNA]</scope>
    <source>
        <strain evidence="2">cv. Fuhuasheng</strain>
        <tissue evidence="1">Leaves</tissue>
    </source>
</reference>
<comment type="caution">
    <text evidence="1">The sequence shown here is derived from an EMBL/GenBank/DDBJ whole genome shotgun (WGS) entry which is preliminary data.</text>
</comment>
<proteinExistence type="predicted"/>
<accession>A0A444XQK0</accession>
<dbReference type="AlphaFoldDB" id="A0A444XQK0"/>
<evidence type="ECO:0000313" key="2">
    <source>
        <dbReference type="Proteomes" id="UP000289738"/>
    </source>
</evidence>
<evidence type="ECO:0008006" key="3">
    <source>
        <dbReference type="Google" id="ProtNLM"/>
    </source>
</evidence>
<dbReference type="InterPro" id="IPR004252">
    <property type="entry name" value="Probable_transposase_24"/>
</dbReference>
<sequence length="159" mass="19027">MNKAKKEHAYNMVKDTRHNLYHKFYEGTKTFEKNIKHRPSRIEENHWKWFLEYRKKQETKKKCKQNALNRSKKLYIHTRGFKILARKKDEVEKVRERPIGRGELWTITRKKKNGSYIYADAHVIGVSNEAIANIETQDESSKHLSQNDLLVQVLGKEYP</sequence>
<gene>
    <name evidence="1" type="ORF">Ahy_B09g097859</name>
</gene>